<dbReference type="AlphaFoldDB" id="I4ECR5"/>
<evidence type="ECO:0000313" key="2">
    <source>
        <dbReference type="Proteomes" id="UP000004221"/>
    </source>
</evidence>
<reference evidence="1 2" key="1">
    <citation type="journal article" date="2012" name="ISME J.">
        <title>Nitrification expanded: discovery, physiology and genomics of a nitrite-oxidizing bacterium from the phylum Chloroflexi.</title>
        <authorList>
            <person name="Sorokin D.Y."/>
            <person name="Lucker S."/>
            <person name="Vejmelkova D."/>
            <person name="Kostrikina N.A."/>
            <person name="Kleerebezem R."/>
            <person name="Rijpstra W.I."/>
            <person name="Damste J.S."/>
            <person name="Le Paslier D."/>
            <person name="Muyzer G."/>
            <person name="Wagner M."/>
            <person name="van Loosdrecht M.C."/>
            <person name="Daims H."/>
        </authorList>
    </citation>
    <scope>NUCLEOTIDE SEQUENCE [LARGE SCALE GENOMIC DNA]</scope>
    <source>
        <strain evidence="2">none</strain>
    </source>
</reference>
<keyword evidence="2" id="KW-1185">Reference proteome</keyword>
<protein>
    <recommendedName>
        <fullName evidence="3">DUF3224 domain-containing protein</fullName>
    </recommendedName>
</protein>
<dbReference type="Gene3D" id="2.40.350.10">
    <property type="entry name" value="SO1590-like"/>
    <property type="match status" value="1"/>
</dbReference>
<dbReference type="OrthoDB" id="69764at2"/>
<dbReference type="InterPro" id="IPR023159">
    <property type="entry name" value="SO1590-like_sf"/>
</dbReference>
<dbReference type="EMBL" id="CAGS01000021">
    <property type="protein sequence ID" value="CCF82477.1"/>
    <property type="molecule type" value="Genomic_DNA"/>
</dbReference>
<dbReference type="RefSeq" id="WP_008474627.1">
    <property type="nucleotide sequence ID" value="NZ_CAGS01000021.1"/>
</dbReference>
<dbReference type="Proteomes" id="UP000004221">
    <property type="component" value="Unassembled WGS sequence"/>
</dbReference>
<accession>I4ECR5</accession>
<dbReference type="Pfam" id="PF11528">
    <property type="entry name" value="DUF3224"/>
    <property type="match status" value="1"/>
</dbReference>
<name>I4ECR5_9BACT</name>
<dbReference type="InterPro" id="IPR021607">
    <property type="entry name" value="DUF3224"/>
</dbReference>
<organism evidence="1 2">
    <name type="scientific">Nitrolancea hollandica Lb</name>
    <dbReference type="NCBI Taxonomy" id="1129897"/>
    <lineage>
        <taxon>Bacteria</taxon>
        <taxon>Pseudomonadati</taxon>
        <taxon>Thermomicrobiota</taxon>
        <taxon>Thermomicrobia</taxon>
        <taxon>Sphaerobacterales</taxon>
        <taxon>Sphaerobacterineae</taxon>
        <taxon>Sphaerobacteraceae</taxon>
        <taxon>Nitrolancea</taxon>
    </lineage>
</organism>
<dbReference type="SUPFAM" id="SSF159238">
    <property type="entry name" value="SO1590-like"/>
    <property type="match status" value="1"/>
</dbReference>
<comment type="caution">
    <text evidence="1">The sequence shown here is derived from an EMBL/GenBank/DDBJ whole genome shotgun (WGS) entry which is preliminary data.</text>
</comment>
<sequence length="131" mass="13726">MTTQAAGTFDTRDWEETTVSEIPGGGKLTHVHCVDSFHGDIAGTATTEYVLVYRSDGSGSYVGLEHVTGQISGQSGSFVLRHSGTFDDGGVKGSWVVVPGAGTGDLRRLSGEGSYAWDGKATGYTLDYALD</sequence>
<proteinExistence type="predicted"/>
<gene>
    <name evidence="1" type="ORF">NITHO_1170006</name>
</gene>
<evidence type="ECO:0000313" key="1">
    <source>
        <dbReference type="EMBL" id="CCF82477.1"/>
    </source>
</evidence>
<evidence type="ECO:0008006" key="3">
    <source>
        <dbReference type="Google" id="ProtNLM"/>
    </source>
</evidence>